<protein>
    <submittedName>
        <fullName evidence="1">Uncharacterized protein</fullName>
    </submittedName>
</protein>
<evidence type="ECO:0000313" key="2">
    <source>
        <dbReference type="Proteomes" id="UP000637061"/>
    </source>
</evidence>
<dbReference type="Proteomes" id="UP000637061">
    <property type="component" value="Unassembled WGS sequence"/>
</dbReference>
<dbReference type="AlphaFoldDB" id="A0A8I1E9N6"/>
<evidence type="ECO:0000313" key="1">
    <source>
        <dbReference type="EMBL" id="MBI6882360.1"/>
    </source>
</evidence>
<reference evidence="1" key="1">
    <citation type="submission" date="2020-12" db="EMBL/GenBank/DDBJ databases">
        <title>Enhanced detection system for hospital associated transmission using whole genome sequencing surveillance.</title>
        <authorList>
            <person name="Harrison L.H."/>
            <person name="Van Tyne D."/>
            <person name="Marsh J.W."/>
            <person name="Griffith M.P."/>
            <person name="Snyder D.J."/>
            <person name="Cooper V.S."/>
            <person name="Mustapha M."/>
        </authorList>
    </citation>
    <scope>NUCLEOTIDE SEQUENCE</scope>
    <source>
        <strain evidence="1">PSB00042</strain>
    </source>
</reference>
<accession>A0A8I1E9N6</accession>
<comment type="caution">
    <text evidence="1">The sequence shown here is derived from an EMBL/GenBank/DDBJ whole genome shotgun (WGS) entry which is preliminary data.</text>
</comment>
<dbReference type="EMBL" id="JAEHTE010000001">
    <property type="protein sequence ID" value="MBI6882360.1"/>
    <property type="molecule type" value="Genomic_DNA"/>
</dbReference>
<name>A0A8I1E9N6_PSEPU</name>
<gene>
    <name evidence="1" type="ORF">JEU22_00250</name>
</gene>
<dbReference type="RefSeq" id="WP_198745982.1">
    <property type="nucleotide sequence ID" value="NZ_JAEHTE010000001.1"/>
</dbReference>
<sequence length="346" mass="38924">MDEVMAWVDALSITTGLAPSVSLSLYAELCRFESVHELIKEITAREAMFLRCDDMGNPHLMEAYSHTYIAHQDEQLEARDPKEMADRNEHYFKVLTHHGFKPAFINAFLENLSPTGDYVPEPFEIKSKRALVKGYITDPYYAPRQMKTRMPSPFEELQNLFKEVQLHTPMSPQGWVAVVKAIGLTVCKGSINNAWTFGEPSFHIEDDSDPIPVFIVGVLNPPYIPNPSLDEAERVVGEYLSSRQNRRGILFTGPPIRISDDSDEDCLVYWGRIYSDDEWYPLILHAGSGSIDQIVNVGITANAGLEKVDVSSQKDVGGHLLQIFASHHLDPTAELFSRESSSKSIH</sequence>
<organism evidence="1 2">
    <name type="scientific">Pseudomonas putida</name>
    <name type="common">Arthrobacter siderocapsulatus</name>
    <dbReference type="NCBI Taxonomy" id="303"/>
    <lineage>
        <taxon>Bacteria</taxon>
        <taxon>Pseudomonadati</taxon>
        <taxon>Pseudomonadota</taxon>
        <taxon>Gammaproteobacteria</taxon>
        <taxon>Pseudomonadales</taxon>
        <taxon>Pseudomonadaceae</taxon>
        <taxon>Pseudomonas</taxon>
    </lineage>
</organism>
<proteinExistence type="predicted"/>